<feature type="compositionally biased region" description="Low complexity" evidence="6">
    <location>
        <begin position="353"/>
        <end position="364"/>
    </location>
</feature>
<dbReference type="InterPro" id="IPR036955">
    <property type="entry name" value="AP2/ERF_dom_sf"/>
</dbReference>
<evidence type="ECO:0000313" key="8">
    <source>
        <dbReference type="EMBL" id="EGB10858.1"/>
    </source>
</evidence>
<dbReference type="EMBL" id="GL833123">
    <property type="protein sequence ID" value="EGB10858.1"/>
    <property type="molecule type" value="Genomic_DNA"/>
</dbReference>
<dbReference type="InterPro" id="IPR016177">
    <property type="entry name" value="DNA-bd_dom_sf"/>
</dbReference>
<dbReference type="PROSITE" id="PS51032">
    <property type="entry name" value="AP2_ERF"/>
    <property type="match status" value="2"/>
</dbReference>
<dbReference type="RefSeq" id="XP_009034436.1">
    <property type="nucleotide sequence ID" value="XM_009036188.1"/>
</dbReference>
<evidence type="ECO:0000256" key="3">
    <source>
        <dbReference type="ARBA" id="ARBA00023125"/>
    </source>
</evidence>
<evidence type="ECO:0000259" key="7">
    <source>
        <dbReference type="PROSITE" id="PS51032"/>
    </source>
</evidence>
<keyword evidence="3" id="KW-0238">DNA-binding</keyword>
<feature type="domain" description="AP2/ERF" evidence="7">
    <location>
        <begin position="272"/>
        <end position="341"/>
    </location>
</feature>
<dbReference type="GO" id="GO:0003700">
    <property type="term" value="F:DNA-binding transcription factor activity"/>
    <property type="evidence" value="ECO:0007669"/>
    <property type="project" value="InterPro"/>
</dbReference>
<dbReference type="AlphaFoldDB" id="F0Y1Q0"/>
<dbReference type="InParanoid" id="F0Y1Q0"/>
<evidence type="ECO:0000313" key="9">
    <source>
        <dbReference type="Proteomes" id="UP000002729"/>
    </source>
</evidence>
<keyword evidence="5" id="KW-0539">Nucleus</keyword>
<keyword evidence="2" id="KW-0805">Transcription regulation</keyword>
<comment type="subcellular location">
    <subcellularLocation>
        <location evidence="1">Nucleus</location>
    </subcellularLocation>
</comment>
<gene>
    <name evidence="8" type="ORF">AURANDRAFT_62393</name>
</gene>
<dbReference type="InterPro" id="IPR001471">
    <property type="entry name" value="AP2/ERF_dom"/>
</dbReference>
<dbReference type="KEGG" id="aaf:AURANDRAFT_62393"/>
<sequence length="370" mass="38893">METPAIVAHAVPPRVAAAVPPPLPHPEDGPAAGDDPAADAALAAAIERLARHGAGAGGPRIHATTLDLFDLFAAGERPAASQPPAPFLPRGRRREVSESSSDYYGVTRVGNRVANAAAGGPHAWQATVRLANEAPFYVGTFATAEAAALAYNDAVAYHGLAAARRTNEVRDDGTLATKPPRSSEFYGVYRQCSKWLAKLRNYTTYGGDGAVDYIGYWESEVDAAVAVDAAIAASHPYLHHRRNFPTPGDLAAARAAEAARPPRAPPEKRESRHYGVKWRPGHTLHSQGKWVASVRRLIRHGGDGGTEHLGTFDDEDAAGRAVDAFTFANLPSFYAAAANFPGETPPARPPGAAPGAPEAAARDATGAYLI</sequence>
<feature type="region of interest" description="Disordered" evidence="6">
    <location>
        <begin position="341"/>
        <end position="364"/>
    </location>
</feature>
<dbReference type="SUPFAM" id="SSF54171">
    <property type="entry name" value="DNA-binding domain"/>
    <property type="match status" value="1"/>
</dbReference>
<proteinExistence type="predicted"/>
<dbReference type="GO" id="GO:0005634">
    <property type="term" value="C:nucleus"/>
    <property type="evidence" value="ECO:0007669"/>
    <property type="project" value="UniProtKB-SubCell"/>
</dbReference>
<evidence type="ECO:0000256" key="6">
    <source>
        <dbReference type="SAM" id="MobiDB-lite"/>
    </source>
</evidence>
<dbReference type="GO" id="GO:0003677">
    <property type="term" value="F:DNA binding"/>
    <property type="evidence" value="ECO:0007669"/>
    <property type="project" value="UniProtKB-KW"/>
</dbReference>
<evidence type="ECO:0000256" key="1">
    <source>
        <dbReference type="ARBA" id="ARBA00004123"/>
    </source>
</evidence>
<accession>F0Y1Q0</accession>
<dbReference type="Proteomes" id="UP000002729">
    <property type="component" value="Unassembled WGS sequence"/>
</dbReference>
<evidence type="ECO:0000256" key="4">
    <source>
        <dbReference type="ARBA" id="ARBA00023163"/>
    </source>
</evidence>
<evidence type="ECO:0000256" key="2">
    <source>
        <dbReference type="ARBA" id="ARBA00023015"/>
    </source>
</evidence>
<feature type="compositionally biased region" description="Pro residues" evidence="6">
    <location>
        <begin position="343"/>
        <end position="352"/>
    </location>
</feature>
<organism evidence="9">
    <name type="scientific">Aureococcus anophagefferens</name>
    <name type="common">Harmful bloom alga</name>
    <dbReference type="NCBI Taxonomy" id="44056"/>
    <lineage>
        <taxon>Eukaryota</taxon>
        <taxon>Sar</taxon>
        <taxon>Stramenopiles</taxon>
        <taxon>Ochrophyta</taxon>
        <taxon>Pelagophyceae</taxon>
        <taxon>Pelagomonadales</taxon>
        <taxon>Pelagomonadaceae</taxon>
        <taxon>Aureococcus</taxon>
    </lineage>
</organism>
<dbReference type="Gene3D" id="3.30.730.10">
    <property type="entry name" value="AP2/ERF domain"/>
    <property type="match status" value="1"/>
</dbReference>
<protein>
    <recommendedName>
        <fullName evidence="7">AP2/ERF domain-containing protein</fullName>
    </recommendedName>
</protein>
<reference evidence="8 9" key="1">
    <citation type="journal article" date="2011" name="Proc. Natl. Acad. Sci. U.S.A.">
        <title>Niche of harmful alga Aureococcus anophagefferens revealed through ecogenomics.</title>
        <authorList>
            <person name="Gobler C.J."/>
            <person name="Berry D.L."/>
            <person name="Dyhrman S.T."/>
            <person name="Wilhelm S.W."/>
            <person name="Salamov A."/>
            <person name="Lobanov A.V."/>
            <person name="Zhang Y."/>
            <person name="Collier J.L."/>
            <person name="Wurch L.L."/>
            <person name="Kustka A.B."/>
            <person name="Dill B.D."/>
            <person name="Shah M."/>
            <person name="VerBerkmoes N.C."/>
            <person name="Kuo A."/>
            <person name="Terry A."/>
            <person name="Pangilinan J."/>
            <person name="Lindquist E.A."/>
            <person name="Lucas S."/>
            <person name="Paulsen I.T."/>
            <person name="Hattenrath-Lehmann T.K."/>
            <person name="Talmage S.C."/>
            <person name="Walker E.A."/>
            <person name="Koch F."/>
            <person name="Burson A.M."/>
            <person name="Marcoval M.A."/>
            <person name="Tang Y.Z."/>
            <person name="Lecleir G.R."/>
            <person name="Coyne K.J."/>
            <person name="Berg G.M."/>
            <person name="Bertrand E.M."/>
            <person name="Saito M.A."/>
            <person name="Gladyshev V.N."/>
            <person name="Grigoriev I.V."/>
        </authorList>
    </citation>
    <scope>NUCLEOTIDE SEQUENCE [LARGE SCALE GENOMIC DNA]</scope>
    <source>
        <strain evidence="9">CCMP 1984</strain>
    </source>
</reference>
<dbReference type="GeneID" id="20223871"/>
<feature type="domain" description="AP2/ERF" evidence="7">
    <location>
        <begin position="102"/>
        <end position="169"/>
    </location>
</feature>
<feature type="region of interest" description="Disordered" evidence="6">
    <location>
        <begin position="15"/>
        <end position="37"/>
    </location>
</feature>
<keyword evidence="9" id="KW-1185">Reference proteome</keyword>
<keyword evidence="4" id="KW-0804">Transcription</keyword>
<evidence type="ECO:0000256" key="5">
    <source>
        <dbReference type="ARBA" id="ARBA00023242"/>
    </source>
</evidence>
<name>F0Y1Q0_AURAN</name>